<protein>
    <submittedName>
        <fullName evidence="1">Uncharacterized protein</fullName>
    </submittedName>
</protein>
<organism evidence="1">
    <name type="scientific">marine sediment metagenome</name>
    <dbReference type="NCBI Taxonomy" id="412755"/>
    <lineage>
        <taxon>unclassified sequences</taxon>
        <taxon>metagenomes</taxon>
        <taxon>ecological metagenomes</taxon>
    </lineage>
</organism>
<name>A0A0F9H1A3_9ZZZZ</name>
<dbReference type="EMBL" id="LAZR01016367">
    <property type="protein sequence ID" value="KKM04830.1"/>
    <property type="molecule type" value="Genomic_DNA"/>
</dbReference>
<comment type="caution">
    <text evidence="1">The sequence shown here is derived from an EMBL/GenBank/DDBJ whole genome shotgun (WGS) entry which is preliminary data.</text>
</comment>
<dbReference type="AlphaFoldDB" id="A0A0F9H1A3"/>
<accession>A0A0F9H1A3</accession>
<evidence type="ECO:0000313" key="1">
    <source>
        <dbReference type="EMBL" id="KKM04830.1"/>
    </source>
</evidence>
<reference evidence="1" key="1">
    <citation type="journal article" date="2015" name="Nature">
        <title>Complex archaea that bridge the gap between prokaryotes and eukaryotes.</title>
        <authorList>
            <person name="Spang A."/>
            <person name="Saw J.H."/>
            <person name="Jorgensen S.L."/>
            <person name="Zaremba-Niedzwiedzka K."/>
            <person name="Martijn J."/>
            <person name="Lind A.E."/>
            <person name="van Eijk R."/>
            <person name="Schleper C."/>
            <person name="Guy L."/>
            <person name="Ettema T.J."/>
        </authorList>
    </citation>
    <scope>NUCLEOTIDE SEQUENCE</scope>
</reference>
<gene>
    <name evidence="1" type="ORF">LCGC14_1760290</name>
</gene>
<proteinExistence type="predicted"/>
<sequence length="69" mass="8080">MSASSVDRENKSWYYNLMTDSERLDWIDEIMILPKVMHFWFQTNASSVRQVIDSFAKAVGEDDEADKQC</sequence>